<keyword evidence="2" id="KW-1185">Reference proteome</keyword>
<dbReference type="PANTHER" id="PTHR39329">
    <property type="entry name" value="ETHANOLAMINE AMMONIA-LYASE HEAVY CHAIN"/>
    <property type="match status" value="1"/>
</dbReference>
<comment type="caution">
    <text evidence="1">The sequence shown here is derived from an EMBL/GenBank/DDBJ whole genome shotgun (WGS) entry which is preliminary data.</text>
</comment>
<dbReference type="GO" id="GO:0009350">
    <property type="term" value="C:ethanolamine ammonia-lyase complex"/>
    <property type="evidence" value="ECO:0007669"/>
    <property type="project" value="TreeGrafter"/>
</dbReference>
<reference evidence="1" key="2">
    <citation type="submission" date="2020-09" db="EMBL/GenBank/DDBJ databases">
        <authorList>
            <person name="Sun Q."/>
            <person name="Zhou Y."/>
        </authorList>
    </citation>
    <scope>NUCLEOTIDE SEQUENCE</scope>
    <source>
        <strain evidence="1">CGMCC 1.15367</strain>
    </source>
</reference>
<dbReference type="GO" id="GO:0006520">
    <property type="term" value="P:amino acid metabolic process"/>
    <property type="evidence" value="ECO:0007669"/>
    <property type="project" value="InterPro"/>
</dbReference>
<organism evidence="1 2">
    <name type="scientific">Aureimonas endophytica</name>
    <dbReference type="NCBI Taxonomy" id="2027858"/>
    <lineage>
        <taxon>Bacteria</taxon>
        <taxon>Pseudomonadati</taxon>
        <taxon>Pseudomonadota</taxon>
        <taxon>Alphaproteobacteria</taxon>
        <taxon>Hyphomicrobiales</taxon>
        <taxon>Aurantimonadaceae</taxon>
        <taxon>Aureimonas</taxon>
    </lineage>
</organism>
<reference evidence="1" key="1">
    <citation type="journal article" date="2014" name="Int. J. Syst. Evol. Microbiol.">
        <title>Complete genome sequence of Corynebacterium casei LMG S-19264T (=DSM 44701T), isolated from a smear-ripened cheese.</title>
        <authorList>
            <consortium name="US DOE Joint Genome Institute (JGI-PGF)"/>
            <person name="Walter F."/>
            <person name="Albersmeier A."/>
            <person name="Kalinowski J."/>
            <person name="Ruckert C."/>
        </authorList>
    </citation>
    <scope>NUCLEOTIDE SEQUENCE</scope>
    <source>
        <strain evidence="1">CGMCC 1.15367</strain>
    </source>
</reference>
<sequence length="70" mass="7575">MAKASPACSGDVLARLAGDTAVERTMTRFCLADLPLRMFLSAALIPRESDEITRLILDTMAKPPLRRSAA</sequence>
<evidence type="ECO:0000313" key="1">
    <source>
        <dbReference type="EMBL" id="GGE21355.1"/>
    </source>
</evidence>
<dbReference type="Gene3D" id="2.30.170.30">
    <property type="entry name" value="ethanolamine ammonia-lyase heavy chain domain like"/>
    <property type="match status" value="1"/>
</dbReference>
<dbReference type="InterPro" id="IPR010628">
    <property type="entry name" value="EutB"/>
</dbReference>
<dbReference type="GO" id="GO:0008851">
    <property type="term" value="F:ethanolamine ammonia-lyase activity"/>
    <property type="evidence" value="ECO:0007669"/>
    <property type="project" value="InterPro"/>
</dbReference>
<protein>
    <submittedName>
        <fullName evidence="1">Uncharacterized protein</fullName>
    </submittedName>
</protein>
<dbReference type="GO" id="GO:0005829">
    <property type="term" value="C:cytosol"/>
    <property type="evidence" value="ECO:0007669"/>
    <property type="project" value="TreeGrafter"/>
</dbReference>
<dbReference type="PANTHER" id="PTHR39329:SF1">
    <property type="entry name" value="ETHANOLAMINE AMMONIA-LYASE LARGE SUBUNIT"/>
    <property type="match status" value="1"/>
</dbReference>
<dbReference type="AlphaFoldDB" id="A0A917EDD1"/>
<dbReference type="InterPro" id="IPR044941">
    <property type="entry name" value="EutB_N_sf"/>
</dbReference>
<gene>
    <name evidence="1" type="ORF">GCM10011390_45850</name>
</gene>
<dbReference type="EMBL" id="BMIQ01000009">
    <property type="protein sequence ID" value="GGE21355.1"/>
    <property type="molecule type" value="Genomic_DNA"/>
</dbReference>
<dbReference type="Pfam" id="PF06751">
    <property type="entry name" value="EutB"/>
    <property type="match status" value="1"/>
</dbReference>
<dbReference type="Proteomes" id="UP000644699">
    <property type="component" value="Unassembled WGS sequence"/>
</dbReference>
<proteinExistence type="predicted"/>
<evidence type="ECO:0000313" key="2">
    <source>
        <dbReference type="Proteomes" id="UP000644699"/>
    </source>
</evidence>
<accession>A0A917EDD1</accession>
<name>A0A917EDD1_9HYPH</name>
<dbReference type="GO" id="GO:0046336">
    <property type="term" value="P:ethanolamine catabolic process"/>
    <property type="evidence" value="ECO:0007669"/>
    <property type="project" value="TreeGrafter"/>
</dbReference>